<protein>
    <recommendedName>
        <fullName evidence="1">PilZ domain-containing protein</fullName>
    </recommendedName>
</protein>
<dbReference type="Proteomes" id="UP000025061">
    <property type="component" value="Unassembled WGS sequence"/>
</dbReference>
<name>A0A059FHA6_9PROT</name>
<keyword evidence="3" id="KW-1185">Reference proteome</keyword>
<comment type="caution">
    <text evidence="2">The sequence shown here is derived from an EMBL/GenBank/DDBJ whole genome shotgun (WGS) entry which is preliminary data.</text>
</comment>
<reference evidence="2 3" key="1">
    <citation type="submission" date="2013-04" db="EMBL/GenBank/DDBJ databases">
        <title>Hyphomonas hirschiana VP5 Genome Sequencing.</title>
        <authorList>
            <person name="Lai Q."/>
            <person name="Shao Z."/>
        </authorList>
    </citation>
    <scope>NUCLEOTIDE SEQUENCE [LARGE SCALE GENOMIC DNA]</scope>
    <source>
        <strain evidence="2 3">VP5</strain>
    </source>
</reference>
<dbReference type="InterPro" id="IPR009875">
    <property type="entry name" value="PilZ_domain"/>
</dbReference>
<dbReference type="EMBL" id="ARYI01000013">
    <property type="protein sequence ID" value="KCZ89926.1"/>
    <property type="molecule type" value="Genomic_DNA"/>
</dbReference>
<dbReference type="AlphaFoldDB" id="A0A059FHA6"/>
<dbReference type="PATRIC" id="fig|1280951.3.peg.2816"/>
<dbReference type="GO" id="GO:0035438">
    <property type="term" value="F:cyclic-di-GMP binding"/>
    <property type="evidence" value="ECO:0007669"/>
    <property type="project" value="InterPro"/>
</dbReference>
<accession>A0A059FHA6</accession>
<evidence type="ECO:0000313" key="3">
    <source>
        <dbReference type="Proteomes" id="UP000025061"/>
    </source>
</evidence>
<dbReference type="SUPFAM" id="SSF141371">
    <property type="entry name" value="PilZ domain-like"/>
    <property type="match status" value="1"/>
</dbReference>
<dbReference type="RefSeq" id="WP_011648113.1">
    <property type="nucleotide sequence ID" value="NZ_ARYI01000013.1"/>
</dbReference>
<dbReference type="Gene3D" id="2.40.10.220">
    <property type="entry name" value="predicted glycosyltransferase like domains"/>
    <property type="match status" value="1"/>
</dbReference>
<evidence type="ECO:0000313" key="2">
    <source>
        <dbReference type="EMBL" id="KCZ89926.1"/>
    </source>
</evidence>
<dbReference type="OrthoDB" id="7619073at2"/>
<proteinExistence type="predicted"/>
<evidence type="ECO:0000259" key="1">
    <source>
        <dbReference type="Pfam" id="PF07238"/>
    </source>
</evidence>
<dbReference type="Pfam" id="PF07238">
    <property type="entry name" value="PilZ"/>
    <property type="match status" value="1"/>
</dbReference>
<sequence length="124" mass="13916">MSSSDGEFPREHQRQRVLKAGLIIFDNLSSTVDVTLRDLSEGGAKLKLAQPMPLPDHFSLRIQNATTNQTETHLCEKRWQRADLVGVTFIVDGSRSDRPAEDPATAPAPRYRLLKANSTLFQNR</sequence>
<gene>
    <name evidence="2" type="ORF">HHI_13980</name>
</gene>
<organism evidence="2 3">
    <name type="scientific">Hyphomonas hirschiana VP5</name>
    <dbReference type="NCBI Taxonomy" id="1280951"/>
    <lineage>
        <taxon>Bacteria</taxon>
        <taxon>Pseudomonadati</taxon>
        <taxon>Pseudomonadota</taxon>
        <taxon>Alphaproteobacteria</taxon>
        <taxon>Hyphomonadales</taxon>
        <taxon>Hyphomonadaceae</taxon>
        <taxon>Hyphomonas</taxon>
    </lineage>
</organism>
<feature type="domain" description="PilZ" evidence="1">
    <location>
        <begin position="10"/>
        <end position="96"/>
    </location>
</feature>